<evidence type="ECO:0000256" key="4">
    <source>
        <dbReference type="HAMAP-Rule" id="MF_00213"/>
    </source>
</evidence>
<name>A0A0B5F8F0_STRA4</name>
<keyword evidence="3 4" id="KW-0862">Zinc</keyword>
<dbReference type="PIRSF" id="PIRSF004761">
    <property type="entry name" value="Hydrgn_mat_HypA"/>
    <property type="match status" value="1"/>
</dbReference>
<dbReference type="Proteomes" id="UP000031523">
    <property type="component" value="Chromosome"/>
</dbReference>
<feature type="binding site" evidence="4">
    <location>
        <position position="76"/>
    </location>
    <ligand>
        <name>Zn(2+)</name>
        <dbReference type="ChEBI" id="CHEBI:29105"/>
    </ligand>
</feature>
<sequence>MHEMSIALAVVGQVEEAAEAGGAAGVDSVTLQVGELAGVVPESLQFCFALACEGTLLHGAALRTEQVPGRARCVPCARQWPTGMPPQLSCERCGGATTELLSGRELQILTVHWAESPQHEPVVKEP</sequence>
<dbReference type="GO" id="GO:0008270">
    <property type="term" value="F:zinc ion binding"/>
    <property type="evidence" value="ECO:0007669"/>
    <property type="project" value="UniProtKB-UniRule"/>
</dbReference>
<proteinExistence type="inferred from homology"/>
<dbReference type="EMBL" id="CP010519">
    <property type="protein sequence ID" value="AJE87136.1"/>
    <property type="molecule type" value="Genomic_DNA"/>
</dbReference>
<protein>
    <recommendedName>
        <fullName evidence="4">Hydrogenase maturation factor HypA</fullName>
    </recommendedName>
</protein>
<dbReference type="HAMAP" id="MF_00213">
    <property type="entry name" value="HypA_HybF"/>
    <property type="match status" value="1"/>
</dbReference>
<feature type="binding site" evidence="4">
    <location>
        <position position="2"/>
    </location>
    <ligand>
        <name>Ni(2+)</name>
        <dbReference type="ChEBI" id="CHEBI:49786"/>
    </ligand>
</feature>
<evidence type="ECO:0000256" key="2">
    <source>
        <dbReference type="ARBA" id="ARBA00022723"/>
    </source>
</evidence>
<dbReference type="Gene3D" id="3.30.2320.80">
    <property type="match status" value="1"/>
</dbReference>
<feature type="binding site" evidence="4">
    <location>
        <position position="90"/>
    </location>
    <ligand>
        <name>Zn(2+)</name>
        <dbReference type="ChEBI" id="CHEBI:29105"/>
    </ligand>
</feature>
<dbReference type="InterPro" id="IPR000688">
    <property type="entry name" value="HypA/HybF"/>
</dbReference>
<keyword evidence="2 4" id="KW-0479">Metal-binding</keyword>
<evidence type="ECO:0000256" key="3">
    <source>
        <dbReference type="ARBA" id="ARBA00022833"/>
    </source>
</evidence>
<dbReference type="Pfam" id="PF01155">
    <property type="entry name" value="HypA"/>
    <property type="match status" value="1"/>
</dbReference>
<dbReference type="GO" id="GO:0016151">
    <property type="term" value="F:nickel cation binding"/>
    <property type="evidence" value="ECO:0007669"/>
    <property type="project" value="UniProtKB-UniRule"/>
</dbReference>
<evidence type="ECO:0000313" key="5">
    <source>
        <dbReference type="EMBL" id="AJE87136.1"/>
    </source>
</evidence>
<evidence type="ECO:0000313" key="6">
    <source>
        <dbReference type="Proteomes" id="UP000031523"/>
    </source>
</evidence>
<accession>A0A0B5F8F0</accession>
<dbReference type="PANTHER" id="PTHR34535:SF3">
    <property type="entry name" value="HYDROGENASE MATURATION FACTOR HYPA"/>
    <property type="match status" value="1"/>
</dbReference>
<organism evidence="5 6">
    <name type="scientific">Streptomyces albus (strain ATCC 21838 / DSM 41398 / FERM P-419 / JCM 4703 / NBRC 107858)</name>
    <dbReference type="NCBI Taxonomy" id="1081613"/>
    <lineage>
        <taxon>Bacteria</taxon>
        <taxon>Bacillati</taxon>
        <taxon>Actinomycetota</taxon>
        <taxon>Actinomycetes</taxon>
        <taxon>Kitasatosporales</taxon>
        <taxon>Streptomycetaceae</taxon>
        <taxon>Streptomyces</taxon>
    </lineage>
</organism>
<dbReference type="AlphaFoldDB" id="A0A0B5F8F0"/>
<comment type="similarity">
    <text evidence="4">Belongs to the HypA/HybF family.</text>
</comment>
<dbReference type="GO" id="GO:0051604">
    <property type="term" value="P:protein maturation"/>
    <property type="evidence" value="ECO:0007669"/>
    <property type="project" value="InterPro"/>
</dbReference>
<feature type="binding site" evidence="4">
    <location>
        <position position="93"/>
    </location>
    <ligand>
        <name>Zn(2+)</name>
        <dbReference type="ChEBI" id="CHEBI:29105"/>
    </ligand>
</feature>
<reference evidence="5 6" key="1">
    <citation type="submission" date="2015-01" db="EMBL/GenBank/DDBJ databases">
        <title>Enhanced salinomycin production by adjusting the supply of polyketide extender units in Streptomyce albus DSM 41398.</title>
        <authorList>
            <person name="Lu C."/>
        </authorList>
    </citation>
    <scope>NUCLEOTIDE SEQUENCE [LARGE SCALE GENOMIC DNA]</scope>
    <source>
        <strain evidence="6">ATCC 21838 / DSM 41398 / FERM P-419 / JCM 4703 / NBRC 107858</strain>
    </source>
</reference>
<gene>
    <name evidence="4" type="primary">hypA</name>
    <name evidence="5" type="ORF">SLNWT_6760</name>
</gene>
<feature type="binding site" evidence="4">
    <location>
        <position position="73"/>
    </location>
    <ligand>
        <name>Zn(2+)</name>
        <dbReference type="ChEBI" id="CHEBI:29105"/>
    </ligand>
</feature>
<evidence type="ECO:0000256" key="1">
    <source>
        <dbReference type="ARBA" id="ARBA00022596"/>
    </source>
</evidence>
<keyword evidence="1 4" id="KW-0533">Nickel</keyword>
<dbReference type="KEGG" id="sals:SLNWT_6760"/>
<comment type="function">
    <text evidence="4">Involved in the maturation of [NiFe] hydrogenases. Required for nickel insertion into the metal center of the hydrogenase.</text>
</comment>
<keyword evidence="6" id="KW-1185">Reference proteome</keyword>
<dbReference type="PANTHER" id="PTHR34535">
    <property type="entry name" value="HYDROGENASE MATURATION FACTOR HYPA"/>
    <property type="match status" value="1"/>
</dbReference>